<dbReference type="Proteomes" id="UP001314681">
    <property type="component" value="Unassembled WGS sequence"/>
</dbReference>
<protein>
    <submittedName>
        <fullName evidence="2">HNH endonuclease</fullName>
    </submittedName>
</protein>
<feature type="domain" description="HNH" evidence="1">
    <location>
        <begin position="76"/>
        <end position="106"/>
    </location>
</feature>
<name>A0ABS6K3A2_9FIRM</name>
<comment type="caution">
    <text evidence="2">The sequence shown here is derived from an EMBL/GenBank/DDBJ whole genome shotgun (WGS) entry which is preliminary data.</text>
</comment>
<proteinExistence type="predicted"/>
<gene>
    <name evidence="2" type="ORF">KTH90_03055</name>
</gene>
<organism evidence="2 3">
    <name type="scientific">Diplocloster modestus</name>
    <dbReference type="NCBI Taxonomy" id="2850322"/>
    <lineage>
        <taxon>Bacteria</taxon>
        <taxon>Bacillati</taxon>
        <taxon>Bacillota</taxon>
        <taxon>Clostridia</taxon>
        <taxon>Lachnospirales</taxon>
        <taxon>Lachnospiraceae</taxon>
        <taxon>Diplocloster</taxon>
    </lineage>
</organism>
<reference evidence="2 3" key="1">
    <citation type="submission" date="2021-06" db="EMBL/GenBank/DDBJ databases">
        <title>Description of novel taxa of the family Lachnospiraceae.</title>
        <authorList>
            <person name="Chaplin A.V."/>
            <person name="Sokolova S.R."/>
            <person name="Pikina A.P."/>
            <person name="Korzhanova M."/>
            <person name="Belova V."/>
            <person name="Korostin D."/>
            <person name="Efimov B.A."/>
        </authorList>
    </citation>
    <scope>NUCLEOTIDE SEQUENCE [LARGE SCALE GENOMIC DNA]</scope>
    <source>
        <strain evidence="2 3">ASD4241</strain>
    </source>
</reference>
<sequence length="206" mass="24019">MAINKFDIYSFWKDKAITNIFEVKNYADCKEKEEAFPVIEFSDDICCWACGLPSWIISDEKISELDDLEKDWNNEKSLQKAHILAKSLGGPETVNNLFLLCPTCHAESPDTREITDFFAWVYYKRKNENYITIMYKELERACKMKNIDIQIVIDYFSSIDYDKQMNLRHRIIKNCSVHGSFVSISSKMMALLSVILKDISKEIGKH</sequence>
<dbReference type="CDD" id="cd00085">
    <property type="entry name" value="HNHc"/>
    <property type="match status" value="1"/>
</dbReference>
<keyword evidence="2" id="KW-0540">Nuclease</keyword>
<evidence type="ECO:0000259" key="1">
    <source>
        <dbReference type="Pfam" id="PF01844"/>
    </source>
</evidence>
<evidence type="ECO:0000313" key="2">
    <source>
        <dbReference type="EMBL" id="MBU9724988.1"/>
    </source>
</evidence>
<accession>A0ABS6K3A2</accession>
<keyword evidence="2" id="KW-0378">Hydrolase</keyword>
<keyword evidence="2" id="KW-0255">Endonuclease</keyword>
<dbReference type="InterPro" id="IPR002711">
    <property type="entry name" value="HNH"/>
</dbReference>
<dbReference type="RefSeq" id="WP_158355505.1">
    <property type="nucleotide sequence ID" value="NZ_JAHQCX010000002.1"/>
</dbReference>
<dbReference type="InterPro" id="IPR003615">
    <property type="entry name" value="HNH_nuc"/>
</dbReference>
<keyword evidence="3" id="KW-1185">Reference proteome</keyword>
<dbReference type="Gene3D" id="1.10.30.50">
    <property type="match status" value="1"/>
</dbReference>
<dbReference type="GO" id="GO:0004519">
    <property type="term" value="F:endonuclease activity"/>
    <property type="evidence" value="ECO:0007669"/>
    <property type="project" value="UniProtKB-KW"/>
</dbReference>
<dbReference type="EMBL" id="JAHQCX010000002">
    <property type="protein sequence ID" value="MBU9724988.1"/>
    <property type="molecule type" value="Genomic_DNA"/>
</dbReference>
<evidence type="ECO:0000313" key="3">
    <source>
        <dbReference type="Proteomes" id="UP001314681"/>
    </source>
</evidence>
<dbReference type="Pfam" id="PF01844">
    <property type="entry name" value="HNH"/>
    <property type="match status" value="1"/>
</dbReference>